<dbReference type="Proteomes" id="UP000524404">
    <property type="component" value="Unassembled WGS sequence"/>
</dbReference>
<organism evidence="2 3">
    <name type="scientific">Arcicella rosea</name>
    <dbReference type="NCBI Taxonomy" id="502909"/>
    <lineage>
        <taxon>Bacteria</taxon>
        <taxon>Pseudomonadati</taxon>
        <taxon>Bacteroidota</taxon>
        <taxon>Cytophagia</taxon>
        <taxon>Cytophagales</taxon>
        <taxon>Flectobacillaceae</taxon>
        <taxon>Arcicella</taxon>
    </lineage>
</organism>
<proteinExistence type="predicted"/>
<protein>
    <submittedName>
        <fullName evidence="2">Xaa-Pro aminopeptidase</fullName>
    </submittedName>
</protein>
<dbReference type="SUPFAM" id="SSF55920">
    <property type="entry name" value="Creatinase/aminopeptidase"/>
    <property type="match status" value="1"/>
</dbReference>
<dbReference type="Pfam" id="PF00557">
    <property type="entry name" value="Peptidase_M24"/>
    <property type="match status" value="1"/>
</dbReference>
<name>A0A841EF60_9BACT</name>
<accession>A0A841EF60</accession>
<keyword evidence="2" id="KW-0645">Protease</keyword>
<dbReference type="RefSeq" id="WP_184132582.1">
    <property type="nucleotide sequence ID" value="NZ_JACHKT010000008.1"/>
</dbReference>
<comment type="caution">
    <text evidence="2">The sequence shown here is derived from an EMBL/GenBank/DDBJ whole genome shotgun (WGS) entry which is preliminary data.</text>
</comment>
<sequence length="452" mass="51748">MNKFTFTFIALLFTIHSLFAQDIPKILALKDRAVLQDQLLEERFKSLLPSLMRKQGIDMWLIIAREYNEDPIIKTMLPSTWLNARRRTILLIYDKGEKEGLECLAVARYNVGTIFKSAWKPEEEPNQWKRLSALIEERNPKKIAIDVSEQYAHSDGLSHSEHETLIENLSQKSKEKIVSSEKLAVGWLESRTPREIALYETLDRITHQIIAEAFSDKVVVPGVTTTEDVVWYLRERVAELKLDTWFHPTVDVQRPDPDKTNWPYDRRPAEDVILPGDLLHCDFGITYLRLNTDVQELAYVLRPEEKELPEYLRKALAAGNKVQDIMTGFFKVGMTGNQILALSLRKAEQDGLVAQIYSHPVGYHGHAAGPAIGMWDMQGGVPGNGEYPLNENTAYAIELNAKVKIPEWGNKEIRIMLEEQGLFINGKVHYIDGRQKQILTIPRRSTIQHLGQ</sequence>
<keyword evidence="3" id="KW-1185">Reference proteome</keyword>
<dbReference type="GO" id="GO:0004177">
    <property type="term" value="F:aminopeptidase activity"/>
    <property type="evidence" value="ECO:0007669"/>
    <property type="project" value="UniProtKB-KW"/>
</dbReference>
<dbReference type="InterPro" id="IPR000994">
    <property type="entry name" value="Pept_M24"/>
</dbReference>
<reference evidence="2 3" key="1">
    <citation type="submission" date="2020-08" db="EMBL/GenBank/DDBJ databases">
        <title>Functional genomics of gut bacteria from endangered species of beetles.</title>
        <authorList>
            <person name="Carlos-Shanley C."/>
        </authorList>
    </citation>
    <scope>NUCLEOTIDE SEQUENCE [LARGE SCALE GENOMIC DNA]</scope>
    <source>
        <strain evidence="2 3">S00070</strain>
    </source>
</reference>
<dbReference type="AlphaFoldDB" id="A0A841EF60"/>
<keyword evidence="2" id="KW-0031">Aminopeptidase</keyword>
<dbReference type="Gene3D" id="3.90.230.10">
    <property type="entry name" value="Creatinase/methionine aminopeptidase superfamily"/>
    <property type="match status" value="1"/>
</dbReference>
<feature type="domain" description="Peptidase M24" evidence="1">
    <location>
        <begin position="204"/>
        <end position="409"/>
    </location>
</feature>
<evidence type="ECO:0000313" key="3">
    <source>
        <dbReference type="Proteomes" id="UP000524404"/>
    </source>
</evidence>
<dbReference type="EMBL" id="JACHKT010000008">
    <property type="protein sequence ID" value="MBB6002817.1"/>
    <property type="molecule type" value="Genomic_DNA"/>
</dbReference>
<evidence type="ECO:0000259" key="1">
    <source>
        <dbReference type="Pfam" id="PF00557"/>
    </source>
</evidence>
<evidence type="ECO:0000313" key="2">
    <source>
        <dbReference type="EMBL" id="MBB6002817.1"/>
    </source>
</evidence>
<dbReference type="InterPro" id="IPR036005">
    <property type="entry name" value="Creatinase/aminopeptidase-like"/>
</dbReference>
<keyword evidence="2" id="KW-0378">Hydrolase</keyword>
<gene>
    <name evidence="2" type="ORF">HNP25_001469</name>
</gene>